<gene>
    <name evidence="1" type="ORF">SDC9_74924</name>
</gene>
<reference evidence="1" key="1">
    <citation type="submission" date="2019-08" db="EMBL/GenBank/DDBJ databases">
        <authorList>
            <person name="Kucharzyk K."/>
            <person name="Murdoch R.W."/>
            <person name="Higgins S."/>
            <person name="Loffler F."/>
        </authorList>
    </citation>
    <scope>NUCLEOTIDE SEQUENCE</scope>
</reference>
<comment type="caution">
    <text evidence="1">The sequence shown here is derived from an EMBL/GenBank/DDBJ whole genome shotgun (WGS) entry which is preliminary data.</text>
</comment>
<sequence>MYPFPYCHRGDHDDEFIPTVLFIEFKHGLGIDICLAGSCFHLNREVETIQSVAGFQTLLFLYGLYIPQNISISDFQFLIRKNFLHPGQFGAK</sequence>
<name>A0A644YIE3_9ZZZZ</name>
<protein>
    <submittedName>
        <fullName evidence="1">Uncharacterized protein</fullName>
    </submittedName>
</protein>
<proteinExistence type="predicted"/>
<dbReference type="AlphaFoldDB" id="A0A644YIE3"/>
<dbReference type="EMBL" id="VSSQ01005244">
    <property type="protein sequence ID" value="MPM28402.1"/>
    <property type="molecule type" value="Genomic_DNA"/>
</dbReference>
<accession>A0A644YIE3</accession>
<organism evidence="1">
    <name type="scientific">bioreactor metagenome</name>
    <dbReference type="NCBI Taxonomy" id="1076179"/>
    <lineage>
        <taxon>unclassified sequences</taxon>
        <taxon>metagenomes</taxon>
        <taxon>ecological metagenomes</taxon>
    </lineage>
</organism>
<evidence type="ECO:0000313" key="1">
    <source>
        <dbReference type="EMBL" id="MPM28402.1"/>
    </source>
</evidence>